<keyword evidence="3" id="KW-0067">ATP-binding</keyword>
<protein>
    <recommendedName>
        <fullName evidence="6">60 kDa chaperonin</fullName>
    </recommendedName>
</protein>
<evidence type="ECO:0000256" key="4">
    <source>
        <dbReference type="ARBA" id="ARBA00023186"/>
    </source>
</evidence>
<dbReference type="GO" id="GO:0005524">
    <property type="term" value="F:ATP binding"/>
    <property type="evidence" value="ECO:0007669"/>
    <property type="project" value="UniProtKB-KW"/>
</dbReference>
<comment type="caution">
    <text evidence="5">The sequence shown here is derived from an EMBL/GenBank/DDBJ whole genome shotgun (WGS) entry which is preliminary data.</text>
</comment>
<dbReference type="PANTHER" id="PTHR45633">
    <property type="entry name" value="60 KDA HEAT SHOCK PROTEIN, MITOCHONDRIAL"/>
    <property type="match status" value="1"/>
</dbReference>
<dbReference type="InterPro" id="IPR002423">
    <property type="entry name" value="Cpn60/GroEL/TCP-1"/>
</dbReference>
<dbReference type="SUPFAM" id="SSF48592">
    <property type="entry name" value="GroEL equatorial domain-like"/>
    <property type="match status" value="1"/>
</dbReference>
<feature type="non-terminal residue" evidence="5">
    <location>
        <position position="1"/>
    </location>
</feature>
<dbReference type="GO" id="GO:0140662">
    <property type="term" value="F:ATP-dependent protein folding chaperone"/>
    <property type="evidence" value="ECO:0007669"/>
    <property type="project" value="InterPro"/>
</dbReference>
<organism evidence="5">
    <name type="scientific">marine sediment metagenome</name>
    <dbReference type="NCBI Taxonomy" id="412755"/>
    <lineage>
        <taxon>unclassified sequences</taxon>
        <taxon>metagenomes</taxon>
        <taxon>ecological metagenomes</taxon>
    </lineage>
</organism>
<evidence type="ECO:0000256" key="1">
    <source>
        <dbReference type="ARBA" id="ARBA00006607"/>
    </source>
</evidence>
<proteinExistence type="inferred from homology"/>
<dbReference type="Gene3D" id="3.30.260.10">
    <property type="entry name" value="TCP-1-like chaperonin intermediate domain"/>
    <property type="match status" value="1"/>
</dbReference>
<dbReference type="InterPro" id="IPR027409">
    <property type="entry name" value="GroEL-like_apical_dom_sf"/>
</dbReference>
<dbReference type="EMBL" id="BARS01012525">
    <property type="protein sequence ID" value="GAF87585.1"/>
    <property type="molecule type" value="Genomic_DNA"/>
</dbReference>
<evidence type="ECO:0000256" key="3">
    <source>
        <dbReference type="ARBA" id="ARBA00022840"/>
    </source>
</evidence>
<name>X0UGF1_9ZZZZ</name>
<dbReference type="GO" id="GO:0042026">
    <property type="term" value="P:protein refolding"/>
    <property type="evidence" value="ECO:0007669"/>
    <property type="project" value="InterPro"/>
</dbReference>
<dbReference type="SUPFAM" id="SSF52029">
    <property type="entry name" value="GroEL apical domain-like"/>
    <property type="match status" value="1"/>
</dbReference>
<dbReference type="PROSITE" id="PS00296">
    <property type="entry name" value="CHAPERONINS_CPN60"/>
    <property type="match status" value="1"/>
</dbReference>
<keyword evidence="2" id="KW-0547">Nucleotide-binding</keyword>
<dbReference type="InterPro" id="IPR027410">
    <property type="entry name" value="TCP-1-like_intermed_sf"/>
</dbReference>
<evidence type="ECO:0000313" key="5">
    <source>
        <dbReference type="EMBL" id="GAF87585.1"/>
    </source>
</evidence>
<sequence length="211" mass="22135">TIIDGKGSSDALKGRIEQIEAQMATTDSDYDREKLEERKAKLAGGVAVIKVGAPTETELSEKKHRMEDALEATKAAVDEGILPGGGVALVNANTLLDSLKLDGDEAVGVNILRRALEAPLRQLVSNAGLEGAIVVDRVKHEKPGVGLDVLTESYRDMFEAGIVDPTKVARSALQNAVSIAGMLLTTGALVAEIKEKEQFPPMPPPGAGGMG</sequence>
<dbReference type="InterPro" id="IPR027413">
    <property type="entry name" value="GROEL-like_equatorial_sf"/>
</dbReference>
<gene>
    <name evidence="5" type="ORF">S01H1_22263</name>
</gene>
<dbReference type="Gene3D" id="1.10.560.10">
    <property type="entry name" value="GroEL-like equatorial domain"/>
    <property type="match status" value="1"/>
</dbReference>
<dbReference type="Pfam" id="PF00118">
    <property type="entry name" value="Cpn60_TCP1"/>
    <property type="match status" value="1"/>
</dbReference>
<dbReference type="Gene3D" id="3.50.7.10">
    <property type="entry name" value="GroEL"/>
    <property type="match status" value="1"/>
</dbReference>
<comment type="similarity">
    <text evidence="1">Belongs to the chaperonin (HSP60) family.</text>
</comment>
<accession>X0UGF1</accession>
<evidence type="ECO:0008006" key="6">
    <source>
        <dbReference type="Google" id="ProtNLM"/>
    </source>
</evidence>
<reference evidence="5" key="1">
    <citation type="journal article" date="2014" name="Front. Microbiol.">
        <title>High frequency of phylogenetically diverse reductive dehalogenase-homologous genes in deep subseafloor sedimentary metagenomes.</title>
        <authorList>
            <person name="Kawai M."/>
            <person name="Futagami T."/>
            <person name="Toyoda A."/>
            <person name="Takaki Y."/>
            <person name="Nishi S."/>
            <person name="Hori S."/>
            <person name="Arai W."/>
            <person name="Tsubouchi T."/>
            <person name="Morono Y."/>
            <person name="Uchiyama I."/>
            <person name="Ito T."/>
            <person name="Fujiyama A."/>
            <person name="Inagaki F."/>
            <person name="Takami H."/>
        </authorList>
    </citation>
    <scope>NUCLEOTIDE SEQUENCE</scope>
    <source>
        <strain evidence="5">Expedition CK06-06</strain>
    </source>
</reference>
<feature type="non-terminal residue" evidence="5">
    <location>
        <position position="211"/>
    </location>
</feature>
<dbReference type="PRINTS" id="PR00298">
    <property type="entry name" value="CHAPERONIN60"/>
</dbReference>
<keyword evidence="4" id="KW-0143">Chaperone</keyword>
<dbReference type="InterPro" id="IPR018370">
    <property type="entry name" value="Chaperonin_Cpn60_CS"/>
</dbReference>
<dbReference type="AlphaFoldDB" id="X0UGF1"/>
<dbReference type="InterPro" id="IPR001844">
    <property type="entry name" value="Cpn60/GroEL"/>
</dbReference>
<evidence type="ECO:0000256" key="2">
    <source>
        <dbReference type="ARBA" id="ARBA00022741"/>
    </source>
</evidence>